<name>A0A0D9QEV1_PLAFR</name>
<dbReference type="AlphaFoldDB" id="A0A0D9QEV1"/>
<accession>A0A0D9QEV1</accession>
<sequence length="460" mass="52093">MTALTNYFMKKYERTKYRLEVIERRYKLFSCGVPMVLLMSLTISIGTFLIDLQYKIRNTRQQNINMRENKLMEEKNKLLKILRDYDCVNYENVKCISFSSSNFSPHPLPSRKNCKVINTSEGEGPEHNQDKGQSELSHLIGNVYIGKVLRVGGTHTEIVAANSVLGKDIIGIFTLKCRVIKDTIITPYHDIVEYPCSHMKKDHAVCAALRSFYEAHICMSTLSCSNKLQYVAIFAEDIFQVLPFLKLLMRRKFLIEVFLSSTPSGKASGESNEKAGGESNAEANEEPSGPTTPTEALLEQFHITSEIMQQRVSIRTQDTNVQQHMQDVTNGLGVKTIVVFPHANSDISVLKRNIFTVSALNANIICMAHLDYLNPHECKLLQDKGITLHFFNLTNYLNYDYFKVADAFNYVLLSFLNGDVAIPSVPITTKSFSSIEEILASGDAAPHDKRYNIYVNRNIQ</sequence>
<evidence type="ECO:0000313" key="3">
    <source>
        <dbReference type="EMBL" id="KJP85533.1"/>
    </source>
</evidence>
<proteinExistence type="predicted"/>
<dbReference type="RefSeq" id="XP_012337869.1">
    <property type="nucleotide sequence ID" value="XM_012482446.1"/>
</dbReference>
<keyword evidence="4" id="KW-1185">Reference proteome</keyword>
<feature type="transmembrane region" description="Helical" evidence="2">
    <location>
        <begin position="28"/>
        <end position="50"/>
    </location>
</feature>
<keyword evidence="2" id="KW-1133">Transmembrane helix</keyword>
<dbReference type="OMA" id="DIIEYPC"/>
<keyword evidence="2" id="KW-0812">Transmembrane</keyword>
<feature type="compositionally biased region" description="Low complexity" evidence="1">
    <location>
        <begin position="277"/>
        <end position="289"/>
    </location>
</feature>
<gene>
    <name evidence="3" type="ORF">AK88_04842</name>
</gene>
<dbReference type="GeneID" id="24270156"/>
<dbReference type="OrthoDB" id="336729at2759"/>
<evidence type="ECO:0000256" key="1">
    <source>
        <dbReference type="SAM" id="MobiDB-lite"/>
    </source>
</evidence>
<keyword evidence="2" id="KW-0472">Membrane</keyword>
<evidence type="ECO:0000256" key="2">
    <source>
        <dbReference type="SAM" id="Phobius"/>
    </source>
</evidence>
<feature type="region of interest" description="Disordered" evidence="1">
    <location>
        <begin position="264"/>
        <end position="293"/>
    </location>
</feature>
<dbReference type="VEuPathDB" id="PlasmoDB:AK88_04842"/>
<dbReference type="EMBL" id="KQ001721">
    <property type="protein sequence ID" value="KJP85533.1"/>
    <property type="molecule type" value="Genomic_DNA"/>
</dbReference>
<evidence type="ECO:0000313" key="4">
    <source>
        <dbReference type="Proteomes" id="UP000054561"/>
    </source>
</evidence>
<reference evidence="3 4" key="1">
    <citation type="submission" date="2014-03" db="EMBL/GenBank/DDBJ databases">
        <title>The Genome Sequence of Plasmodium fragile nilgiri.</title>
        <authorList>
            <consortium name="The Broad Institute Genomics Platform"/>
            <consortium name="The Broad Institute Genome Sequencing Center for Infectious Disease"/>
            <person name="Neafsey D."/>
            <person name="Duraisingh M."/>
            <person name="Young S.K."/>
            <person name="Zeng Q."/>
            <person name="Gargeya S."/>
            <person name="Abouelleil A."/>
            <person name="Alvarado L."/>
            <person name="Chapman S.B."/>
            <person name="Gainer-Dewar J."/>
            <person name="Goldberg J."/>
            <person name="Griggs A."/>
            <person name="Gujja S."/>
            <person name="Hansen M."/>
            <person name="Howarth C."/>
            <person name="Imamovic A."/>
            <person name="Larimer J."/>
            <person name="Pearson M."/>
            <person name="Poon T.W."/>
            <person name="Priest M."/>
            <person name="Roberts A."/>
            <person name="Saif S."/>
            <person name="Shea T."/>
            <person name="Sykes S."/>
            <person name="Wortman J."/>
            <person name="Nusbaum C."/>
            <person name="Birren B."/>
        </authorList>
    </citation>
    <scope>NUCLEOTIDE SEQUENCE [LARGE SCALE GENOMIC DNA]</scope>
    <source>
        <strain evidence="4">nilgiri</strain>
    </source>
</reference>
<dbReference type="Proteomes" id="UP000054561">
    <property type="component" value="Unassembled WGS sequence"/>
</dbReference>
<protein>
    <submittedName>
        <fullName evidence="3">Uncharacterized protein</fullName>
    </submittedName>
</protein>
<organism evidence="3 4">
    <name type="scientific">Plasmodium fragile</name>
    <dbReference type="NCBI Taxonomy" id="5857"/>
    <lineage>
        <taxon>Eukaryota</taxon>
        <taxon>Sar</taxon>
        <taxon>Alveolata</taxon>
        <taxon>Apicomplexa</taxon>
        <taxon>Aconoidasida</taxon>
        <taxon>Haemosporida</taxon>
        <taxon>Plasmodiidae</taxon>
        <taxon>Plasmodium</taxon>
        <taxon>Plasmodium (Plasmodium)</taxon>
    </lineage>
</organism>